<dbReference type="EMBL" id="JASPKZ010009349">
    <property type="protein sequence ID" value="KAJ9577712.1"/>
    <property type="molecule type" value="Genomic_DNA"/>
</dbReference>
<evidence type="ECO:0000313" key="6">
    <source>
        <dbReference type="EMBL" id="KAJ9577712.1"/>
    </source>
</evidence>
<keyword evidence="7" id="KW-1185">Reference proteome</keyword>
<feature type="domain" description="A20-type" evidence="5">
    <location>
        <begin position="618"/>
        <end position="653"/>
    </location>
</feature>
<feature type="domain" description="A20-type" evidence="5">
    <location>
        <begin position="290"/>
        <end position="325"/>
    </location>
</feature>
<feature type="region of interest" description="Disordered" evidence="4">
    <location>
        <begin position="449"/>
        <end position="503"/>
    </location>
</feature>
<dbReference type="PROSITE" id="PS51036">
    <property type="entry name" value="ZF_A20"/>
    <property type="match status" value="2"/>
</dbReference>
<name>A0AAD7ZCL3_DIPPU</name>
<dbReference type="InterPro" id="IPR002653">
    <property type="entry name" value="Znf_A20"/>
</dbReference>
<evidence type="ECO:0000259" key="5">
    <source>
        <dbReference type="PROSITE" id="PS51036"/>
    </source>
</evidence>
<dbReference type="Gene3D" id="1.20.5.4770">
    <property type="match status" value="1"/>
</dbReference>
<evidence type="ECO:0000256" key="1">
    <source>
        <dbReference type="ARBA" id="ARBA00022723"/>
    </source>
</evidence>
<dbReference type="Pfam" id="PF01754">
    <property type="entry name" value="zf-A20"/>
    <property type="match status" value="1"/>
</dbReference>
<dbReference type="GO" id="GO:0003677">
    <property type="term" value="F:DNA binding"/>
    <property type="evidence" value="ECO:0007669"/>
    <property type="project" value="InterPro"/>
</dbReference>
<dbReference type="GO" id="GO:0008270">
    <property type="term" value="F:zinc ion binding"/>
    <property type="evidence" value="ECO:0007669"/>
    <property type="project" value="UniProtKB-KW"/>
</dbReference>
<accession>A0AAD7ZCL3</accession>
<keyword evidence="1" id="KW-0479">Metal-binding</keyword>
<keyword evidence="3" id="KW-0862">Zinc</keyword>
<dbReference type="SMART" id="SM00259">
    <property type="entry name" value="ZnF_A20"/>
    <property type="match status" value="2"/>
</dbReference>
<protein>
    <recommendedName>
        <fullName evidence="5">A20-type domain-containing protein</fullName>
    </recommendedName>
</protein>
<reference evidence="6" key="2">
    <citation type="submission" date="2023-05" db="EMBL/GenBank/DDBJ databases">
        <authorList>
            <person name="Fouks B."/>
        </authorList>
    </citation>
    <scope>NUCLEOTIDE SEQUENCE</scope>
    <source>
        <strain evidence="6">Stay&amp;Tobe</strain>
        <tissue evidence="6">Testes</tissue>
    </source>
</reference>
<reference evidence="6" key="1">
    <citation type="journal article" date="2023" name="IScience">
        <title>Live-bearing cockroach genome reveals convergent evolutionary mechanisms linked to viviparity in insects and beyond.</title>
        <authorList>
            <person name="Fouks B."/>
            <person name="Harrison M.C."/>
            <person name="Mikhailova A.A."/>
            <person name="Marchal E."/>
            <person name="English S."/>
            <person name="Carruthers M."/>
            <person name="Jennings E.C."/>
            <person name="Chiamaka E.L."/>
            <person name="Frigard R.A."/>
            <person name="Pippel M."/>
            <person name="Attardo G.M."/>
            <person name="Benoit J.B."/>
            <person name="Bornberg-Bauer E."/>
            <person name="Tobe S.S."/>
        </authorList>
    </citation>
    <scope>NUCLEOTIDE SEQUENCE</scope>
    <source>
        <strain evidence="6">Stay&amp;Tobe</strain>
    </source>
</reference>
<comment type="caution">
    <text evidence="6">The sequence shown here is derived from an EMBL/GenBank/DDBJ whole genome shotgun (WGS) entry which is preliminary data.</text>
</comment>
<organism evidence="6 7">
    <name type="scientific">Diploptera punctata</name>
    <name type="common">Pacific beetle cockroach</name>
    <dbReference type="NCBI Taxonomy" id="6984"/>
    <lineage>
        <taxon>Eukaryota</taxon>
        <taxon>Metazoa</taxon>
        <taxon>Ecdysozoa</taxon>
        <taxon>Arthropoda</taxon>
        <taxon>Hexapoda</taxon>
        <taxon>Insecta</taxon>
        <taxon>Pterygota</taxon>
        <taxon>Neoptera</taxon>
        <taxon>Polyneoptera</taxon>
        <taxon>Dictyoptera</taxon>
        <taxon>Blattodea</taxon>
        <taxon>Blaberoidea</taxon>
        <taxon>Blaberidae</taxon>
        <taxon>Diplopterinae</taxon>
        <taxon>Diploptera</taxon>
    </lineage>
</organism>
<dbReference type="Proteomes" id="UP001233999">
    <property type="component" value="Unassembled WGS sequence"/>
</dbReference>
<gene>
    <name evidence="6" type="ORF">L9F63_005705</name>
</gene>
<proteinExistence type="predicted"/>
<dbReference type="AlphaFoldDB" id="A0AAD7ZCL3"/>
<sequence length="665" mass="74262">RIVSNPMVTDTSIMFSVYAEKRNLIESTKEFNWKNRRIGVISHDANVVVYAVIPLTDSEHKLLPLQFSIDPGELYDWGTDEHKLTLTKKDKLRLLHEYLDVVHVAIPSTPKSEDNAEFVSEMEADAVLIDDDEIEKKYEVIDVDTTDEAALNAADTNTKSKAAKQLQSVAKQFGSIGKSMSKKLKKNFGSIAKMTRNNSQKKTNSSENYLPSGSVRQSTKLYSNLVSQSQDYILCAELHTEKRHEYQEEMIRNYLQSARKRFERDKQMKQKQAEEYKQKEEVRLKELAQFEGPSCCINPGCDKYGTAITSYMCKDCFERQREQELVDTCAPRYGIGKSRFYTESDLNSHNVVSRLPSTRVGNNVDQTLYLSKSTFYNDVIYPSLTDNCSSVRPGVYIHELIPAATTQNYDAGFRHKVLSSRYNSYQEETPLLRQDSGSQRIHSYNLAKSWDSSTTGGKVSERPPSLGRAGSQQDFRLNTTHCSIGDPLSSSRGDHWTSTRELSMRNNDTNGSYTCNGGIYGRLLHLVGGISSACSSSSGGERLLSSFRSVIVVDSCISPPDVVSCWSPLSSSIAEPIDGASCPAEYNDMRTAAGSARNVSVATLSPVSTGDLTNVEQVGLAQPCRTNNCKFFGSADTDYYCSKCFKEQGHSSAIKSLKVQEMKRL</sequence>
<evidence type="ECO:0000313" key="7">
    <source>
        <dbReference type="Proteomes" id="UP001233999"/>
    </source>
</evidence>
<keyword evidence="2" id="KW-0863">Zinc-finger</keyword>
<feature type="compositionally biased region" description="Polar residues" evidence="4">
    <location>
        <begin position="470"/>
        <end position="482"/>
    </location>
</feature>
<evidence type="ECO:0000256" key="2">
    <source>
        <dbReference type="ARBA" id="ARBA00022771"/>
    </source>
</evidence>
<evidence type="ECO:0000256" key="3">
    <source>
        <dbReference type="ARBA" id="ARBA00022833"/>
    </source>
</evidence>
<feature type="non-terminal residue" evidence="6">
    <location>
        <position position="665"/>
    </location>
</feature>
<evidence type="ECO:0000256" key="4">
    <source>
        <dbReference type="SAM" id="MobiDB-lite"/>
    </source>
</evidence>